<sequence length="149" mass="16506">MPELLRVVSVCRFVVQTNRCDALNKRHSAIQPLVETQSSVVNAERQIRASIRVSTLKLCSSLGHICICTEMACPRVASQECHPVGISRPVWTNRHYTICQRIDIALNSPWPVSSVALWGLKKNVFLHTTGAHSQAQSHTSKPLSLGKIV</sequence>
<keyword evidence="2" id="KW-1185">Reference proteome</keyword>
<reference evidence="1" key="1">
    <citation type="submission" date="2018-11" db="EMBL/GenBank/DDBJ databases">
        <authorList>
            <consortium name="Pathogen Informatics"/>
        </authorList>
    </citation>
    <scope>NUCLEOTIDE SEQUENCE</scope>
</reference>
<proteinExistence type="predicted"/>
<dbReference type="EMBL" id="CAAALY010001757">
    <property type="protein sequence ID" value="VEL07448.1"/>
    <property type="molecule type" value="Genomic_DNA"/>
</dbReference>
<evidence type="ECO:0000313" key="2">
    <source>
        <dbReference type="Proteomes" id="UP000784294"/>
    </source>
</evidence>
<dbReference type="Proteomes" id="UP000784294">
    <property type="component" value="Unassembled WGS sequence"/>
</dbReference>
<name>A0A448WB62_9PLAT</name>
<organism evidence="1 2">
    <name type="scientific">Protopolystoma xenopodis</name>
    <dbReference type="NCBI Taxonomy" id="117903"/>
    <lineage>
        <taxon>Eukaryota</taxon>
        <taxon>Metazoa</taxon>
        <taxon>Spiralia</taxon>
        <taxon>Lophotrochozoa</taxon>
        <taxon>Platyhelminthes</taxon>
        <taxon>Monogenea</taxon>
        <taxon>Polyopisthocotylea</taxon>
        <taxon>Polystomatidea</taxon>
        <taxon>Polystomatidae</taxon>
        <taxon>Protopolystoma</taxon>
    </lineage>
</organism>
<gene>
    <name evidence="1" type="ORF">PXEA_LOCUS888</name>
</gene>
<comment type="caution">
    <text evidence="1">The sequence shown here is derived from an EMBL/GenBank/DDBJ whole genome shotgun (WGS) entry which is preliminary data.</text>
</comment>
<dbReference type="AlphaFoldDB" id="A0A448WB62"/>
<evidence type="ECO:0000313" key="1">
    <source>
        <dbReference type="EMBL" id="VEL07448.1"/>
    </source>
</evidence>
<accession>A0A448WB62</accession>
<protein>
    <submittedName>
        <fullName evidence="1">Uncharacterized protein</fullName>
    </submittedName>
</protein>